<feature type="transmembrane region" description="Helical" evidence="1">
    <location>
        <begin position="120"/>
        <end position="140"/>
    </location>
</feature>
<dbReference type="EMBL" id="CP163445">
    <property type="protein sequence ID" value="XDQ77268.1"/>
    <property type="molecule type" value="Genomic_DNA"/>
</dbReference>
<keyword evidence="1" id="KW-0812">Transmembrane</keyword>
<feature type="transmembrane region" description="Helical" evidence="1">
    <location>
        <begin position="79"/>
        <end position="100"/>
    </location>
</feature>
<proteinExistence type="predicted"/>
<sequence length="167" mass="17542">MGLNLLHRGTALGPRLLTRLLLQAVTAAALAVDAAVHADLAPDYDFGPGPTQGTLFRVEAAAACLAALLVLFAGRRFAVWAFAFLVSASALGAVLLYSHVDVGALGPLPNMYDPVWYPQKTASAVAEAVGTATALAGLLLSRRRRVLLRTAVSRGRRRGRPGGTRWG</sequence>
<keyword evidence="1" id="KW-1133">Transmembrane helix</keyword>
<feature type="chain" id="PRO_5044297323" description="Integral membrane protein" evidence="2">
    <location>
        <begin position="32"/>
        <end position="167"/>
    </location>
</feature>
<organism evidence="3">
    <name type="scientific">Streptomyces sp. Y1</name>
    <dbReference type="NCBI Taxonomy" id="3238634"/>
    <lineage>
        <taxon>Bacteria</taxon>
        <taxon>Bacillati</taxon>
        <taxon>Actinomycetota</taxon>
        <taxon>Actinomycetes</taxon>
        <taxon>Kitasatosporales</taxon>
        <taxon>Streptomycetaceae</taxon>
        <taxon>Streptomyces</taxon>
    </lineage>
</organism>
<dbReference type="AlphaFoldDB" id="A0AB39TF49"/>
<evidence type="ECO:0000256" key="1">
    <source>
        <dbReference type="SAM" id="Phobius"/>
    </source>
</evidence>
<name>A0AB39TF49_9ACTN</name>
<evidence type="ECO:0008006" key="4">
    <source>
        <dbReference type="Google" id="ProtNLM"/>
    </source>
</evidence>
<keyword evidence="1" id="KW-0472">Membrane</keyword>
<evidence type="ECO:0000313" key="3">
    <source>
        <dbReference type="EMBL" id="XDQ77268.1"/>
    </source>
</evidence>
<gene>
    <name evidence="3" type="ORF">AB2U05_01585</name>
</gene>
<evidence type="ECO:0000256" key="2">
    <source>
        <dbReference type="SAM" id="SignalP"/>
    </source>
</evidence>
<dbReference type="RefSeq" id="WP_369182172.1">
    <property type="nucleotide sequence ID" value="NZ_CP163445.1"/>
</dbReference>
<accession>A0AB39TF49</accession>
<feature type="transmembrane region" description="Helical" evidence="1">
    <location>
        <begin position="54"/>
        <end position="72"/>
    </location>
</feature>
<reference evidence="3" key="1">
    <citation type="submission" date="2024-07" db="EMBL/GenBank/DDBJ databases">
        <authorList>
            <person name="Yu S.T."/>
        </authorList>
    </citation>
    <scope>NUCLEOTIDE SEQUENCE</scope>
    <source>
        <strain evidence="3">Y1</strain>
    </source>
</reference>
<feature type="signal peptide" evidence="2">
    <location>
        <begin position="1"/>
        <end position="31"/>
    </location>
</feature>
<protein>
    <recommendedName>
        <fullName evidence="4">Integral membrane protein</fullName>
    </recommendedName>
</protein>
<keyword evidence="2" id="KW-0732">Signal</keyword>